<keyword evidence="1" id="KW-0808">Transferase</keyword>
<protein>
    <submittedName>
        <fullName evidence="3">Malonyl-coenzyme:anthocyanin 5-O-glucoside-6 -O-malonyltransferase-like</fullName>
    </submittedName>
</protein>
<evidence type="ECO:0000256" key="2">
    <source>
        <dbReference type="ARBA" id="ARBA00023315"/>
    </source>
</evidence>
<dbReference type="Gene3D" id="3.30.559.10">
    <property type="entry name" value="Chloramphenicol acetyltransferase-like domain"/>
    <property type="match status" value="1"/>
</dbReference>
<keyword evidence="4" id="KW-1185">Reference proteome</keyword>
<dbReference type="EMBL" id="CACTIH010001903">
    <property type="protein sequence ID" value="CAA2968310.1"/>
    <property type="molecule type" value="Genomic_DNA"/>
</dbReference>
<dbReference type="PANTHER" id="PTHR31625">
    <property type="match status" value="1"/>
</dbReference>
<proteinExistence type="predicted"/>
<dbReference type="OrthoDB" id="1862401at2759"/>
<feature type="non-terminal residue" evidence="3">
    <location>
        <position position="128"/>
    </location>
</feature>
<dbReference type="GO" id="GO:0016747">
    <property type="term" value="F:acyltransferase activity, transferring groups other than amino-acyl groups"/>
    <property type="evidence" value="ECO:0007669"/>
    <property type="project" value="UniProtKB-ARBA"/>
</dbReference>
<reference evidence="3 4" key="1">
    <citation type="submission" date="2019-12" db="EMBL/GenBank/DDBJ databases">
        <authorList>
            <person name="Alioto T."/>
            <person name="Alioto T."/>
            <person name="Gomez Garrido J."/>
        </authorList>
    </citation>
    <scope>NUCLEOTIDE SEQUENCE [LARGE SCALE GENOMIC DNA]</scope>
</reference>
<evidence type="ECO:0000313" key="3">
    <source>
        <dbReference type="EMBL" id="CAA2968310.1"/>
    </source>
</evidence>
<gene>
    <name evidence="3" type="ORF">OLEA9_A012108</name>
</gene>
<dbReference type="AlphaFoldDB" id="A0A8S0QH51"/>
<organism evidence="3 4">
    <name type="scientific">Olea europaea subsp. europaea</name>
    <dbReference type="NCBI Taxonomy" id="158383"/>
    <lineage>
        <taxon>Eukaryota</taxon>
        <taxon>Viridiplantae</taxon>
        <taxon>Streptophyta</taxon>
        <taxon>Embryophyta</taxon>
        <taxon>Tracheophyta</taxon>
        <taxon>Spermatophyta</taxon>
        <taxon>Magnoliopsida</taxon>
        <taxon>eudicotyledons</taxon>
        <taxon>Gunneridae</taxon>
        <taxon>Pentapetalae</taxon>
        <taxon>asterids</taxon>
        <taxon>lamiids</taxon>
        <taxon>Lamiales</taxon>
        <taxon>Oleaceae</taxon>
        <taxon>Oleeae</taxon>
        <taxon>Olea</taxon>
    </lineage>
</organism>
<keyword evidence="2" id="KW-0012">Acyltransferase</keyword>
<evidence type="ECO:0000313" key="4">
    <source>
        <dbReference type="Proteomes" id="UP000594638"/>
    </source>
</evidence>
<name>A0A8S0QH51_OLEEU</name>
<comment type="caution">
    <text evidence="3">The sequence shown here is derived from an EMBL/GenBank/DDBJ whole genome shotgun (WGS) entry which is preliminary data.</text>
</comment>
<accession>A0A8S0QH51</accession>
<dbReference type="InterPro" id="IPR023213">
    <property type="entry name" value="CAT-like_dom_sf"/>
</dbReference>
<dbReference type="Proteomes" id="UP000594638">
    <property type="component" value="Unassembled WGS sequence"/>
</dbReference>
<dbReference type="Gramene" id="OE9A012108T1">
    <property type="protein sequence ID" value="OE9A012108C1"/>
    <property type="gene ID" value="OE9A012108"/>
</dbReference>
<dbReference type="Pfam" id="PF02458">
    <property type="entry name" value="Transferase"/>
    <property type="match status" value="1"/>
</dbReference>
<dbReference type="InterPro" id="IPR051504">
    <property type="entry name" value="Plant_metabolite_acyltrans"/>
</dbReference>
<feature type="non-terminal residue" evidence="3">
    <location>
        <position position="1"/>
    </location>
</feature>
<evidence type="ECO:0000256" key="1">
    <source>
        <dbReference type="ARBA" id="ARBA00022679"/>
    </source>
</evidence>
<sequence length="128" mass="14501">TALQVTLFPGHGICIGFTNHHTIGDANTIIRFVRAWATVTKFGGDSQLLEGQLLPFYDRTSIADPEGLDSIYWELMKKCRPVDSPPLKFNLDSNRVLATFVMTKDDVEKLKNYVFRKLPKTNYVSSFT</sequence>